<dbReference type="InterPro" id="IPR002048">
    <property type="entry name" value="EF_hand_dom"/>
</dbReference>
<evidence type="ECO:0000256" key="1">
    <source>
        <dbReference type="ARBA" id="ARBA00022837"/>
    </source>
</evidence>
<dbReference type="EMBL" id="HBGE01057165">
    <property type="protein sequence ID" value="CAD9156673.1"/>
    <property type="molecule type" value="Transcribed_RNA"/>
</dbReference>
<accession>A0A7S1WAA3</accession>
<dbReference type="Pfam" id="PF13202">
    <property type="entry name" value="EF-hand_5"/>
    <property type="match status" value="1"/>
</dbReference>
<sequence length="218" mass="23853">MAAVAGAVVGAMRALAGRPGPPTALSTEEKRQIRAGVKAQMKRRKYKLLLAKYDADKSGKLSKGEMMKLLTDLETATPGGHPPTDEELDWIFKFADTGGSWLGFSDGEISCAELEAAVVAYLTYIDNRDLLDTTFDQFDTNETGQLAPSELKDYLTALNGGEVVTDEEVAWVLGMADVTKTGTLCKPETMMATLEWFNYVETGHKTRPSQRKECCLVM</sequence>
<reference evidence="3" key="1">
    <citation type="submission" date="2021-01" db="EMBL/GenBank/DDBJ databases">
        <authorList>
            <person name="Corre E."/>
            <person name="Pelletier E."/>
            <person name="Niang G."/>
            <person name="Scheremetjew M."/>
            <person name="Finn R."/>
            <person name="Kale V."/>
            <person name="Holt S."/>
            <person name="Cochrane G."/>
            <person name="Meng A."/>
            <person name="Brown T."/>
            <person name="Cohen L."/>
        </authorList>
    </citation>
    <scope>NUCLEOTIDE SEQUENCE</scope>
    <source>
        <strain evidence="3">OF101</strain>
    </source>
</reference>
<proteinExistence type="predicted"/>
<evidence type="ECO:0000259" key="2">
    <source>
        <dbReference type="PROSITE" id="PS50222"/>
    </source>
</evidence>
<dbReference type="InterPro" id="IPR011992">
    <property type="entry name" value="EF-hand-dom_pair"/>
</dbReference>
<dbReference type="SUPFAM" id="SSF47473">
    <property type="entry name" value="EF-hand"/>
    <property type="match status" value="1"/>
</dbReference>
<dbReference type="PROSITE" id="PS50222">
    <property type="entry name" value="EF_HAND_2"/>
    <property type="match status" value="2"/>
</dbReference>
<dbReference type="PROSITE" id="PS00018">
    <property type="entry name" value="EF_HAND_1"/>
    <property type="match status" value="2"/>
</dbReference>
<dbReference type="InterPro" id="IPR018247">
    <property type="entry name" value="EF_Hand_1_Ca_BS"/>
</dbReference>
<keyword evidence="1" id="KW-0106">Calcium</keyword>
<dbReference type="GO" id="GO:0005509">
    <property type="term" value="F:calcium ion binding"/>
    <property type="evidence" value="ECO:0007669"/>
    <property type="project" value="InterPro"/>
</dbReference>
<dbReference type="AlphaFoldDB" id="A0A7S1WAA3"/>
<organism evidence="3">
    <name type="scientific">Alexandrium catenella</name>
    <name type="common">Red tide dinoflagellate</name>
    <name type="synonym">Gonyaulax catenella</name>
    <dbReference type="NCBI Taxonomy" id="2925"/>
    <lineage>
        <taxon>Eukaryota</taxon>
        <taxon>Sar</taxon>
        <taxon>Alveolata</taxon>
        <taxon>Dinophyceae</taxon>
        <taxon>Gonyaulacales</taxon>
        <taxon>Pyrocystaceae</taxon>
        <taxon>Alexandrium</taxon>
    </lineage>
</organism>
<gene>
    <name evidence="3" type="ORF">ACAT0790_LOCUS34438</name>
</gene>
<dbReference type="Gene3D" id="1.10.238.10">
    <property type="entry name" value="EF-hand"/>
    <property type="match status" value="2"/>
</dbReference>
<feature type="domain" description="EF-hand" evidence="2">
    <location>
        <begin position="126"/>
        <end position="161"/>
    </location>
</feature>
<name>A0A7S1WAA3_ALECA</name>
<dbReference type="SMART" id="SM00054">
    <property type="entry name" value="EFh"/>
    <property type="match status" value="3"/>
</dbReference>
<evidence type="ECO:0000313" key="3">
    <source>
        <dbReference type="EMBL" id="CAD9156673.1"/>
    </source>
</evidence>
<dbReference type="CDD" id="cd00051">
    <property type="entry name" value="EFh"/>
    <property type="match status" value="1"/>
</dbReference>
<protein>
    <recommendedName>
        <fullName evidence="2">EF-hand domain-containing protein</fullName>
    </recommendedName>
</protein>
<feature type="domain" description="EF-hand" evidence="2">
    <location>
        <begin position="41"/>
        <end position="76"/>
    </location>
</feature>